<dbReference type="EMBL" id="BAFN01000001">
    <property type="protein sequence ID" value="GAN35017.1"/>
    <property type="molecule type" value="Genomic_DNA"/>
</dbReference>
<accession>A0ABQ0K1Y6</accession>
<proteinExistence type="predicted"/>
<dbReference type="Proteomes" id="UP000032309">
    <property type="component" value="Unassembled WGS sequence"/>
</dbReference>
<organism evidence="1 2">
    <name type="scientific">Candidatus Brocadia sinica JPN1</name>
    <dbReference type="NCBI Taxonomy" id="1197129"/>
    <lineage>
        <taxon>Bacteria</taxon>
        <taxon>Pseudomonadati</taxon>
        <taxon>Planctomycetota</taxon>
        <taxon>Candidatus Brocadiia</taxon>
        <taxon>Candidatus Brocadiales</taxon>
        <taxon>Candidatus Brocadiaceae</taxon>
        <taxon>Candidatus Brocadia</taxon>
    </lineage>
</organism>
<name>A0ABQ0K1Y6_9BACT</name>
<protein>
    <submittedName>
        <fullName evidence="1">Reverse transcriptase</fullName>
    </submittedName>
</protein>
<reference evidence="2" key="1">
    <citation type="journal article" date="2015" name="Genome Announc.">
        <title>Draft Genome Sequence of an Anaerobic Ammonium-Oxidizing Bacterium, "Candidatus Brocadia sinica".</title>
        <authorList>
            <person name="Oshiki M."/>
            <person name="Shinyako-Hata K."/>
            <person name="Satoh H."/>
            <person name="Okabe S."/>
        </authorList>
    </citation>
    <scope>NUCLEOTIDE SEQUENCE [LARGE SCALE GENOMIC DNA]</scope>
    <source>
        <strain evidence="2">JPN1</strain>
    </source>
</reference>
<gene>
    <name evidence="1" type="ORF">BROSI_A3563</name>
</gene>
<keyword evidence="2" id="KW-1185">Reference proteome</keyword>
<evidence type="ECO:0000313" key="1">
    <source>
        <dbReference type="EMBL" id="GAN35017.1"/>
    </source>
</evidence>
<comment type="caution">
    <text evidence="1">The sequence shown here is derived from an EMBL/GenBank/DDBJ whole genome shotgun (WGS) entry which is preliminary data.</text>
</comment>
<sequence length="105" mass="12333">MKRLVNRKSLLSEEEKDVFSVMISYDRRLSKAKESKYKPVKTHSSIIQHARMTAFKEVEASQCEVCGKSDGKMHRHHHNYLKYKDVIILCSSCHRKIHSFDPIGW</sequence>
<dbReference type="RefSeq" id="WP_052564958.1">
    <property type="nucleotide sequence ID" value="NZ_BAFN01000001.1"/>
</dbReference>
<keyword evidence="1" id="KW-0695">RNA-directed DNA polymerase</keyword>
<keyword evidence="1" id="KW-0548">Nucleotidyltransferase</keyword>
<evidence type="ECO:0000313" key="2">
    <source>
        <dbReference type="Proteomes" id="UP000032309"/>
    </source>
</evidence>
<keyword evidence="1" id="KW-0808">Transferase</keyword>
<dbReference type="GO" id="GO:0003964">
    <property type="term" value="F:RNA-directed DNA polymerase activity"/>
    <property type="evidence" value="ECO:0007669"/>
    <property type="project" value="UniProtKB-KW"/>
</dbReference>